<proteinExistence type="predicted"/>
<keyword evidence="2" id="KW-0812">Transmembrane</keyword>
<dbReference type="Gene3D" id="3.30.700.10">
    <property type="entry name" value="Glycoprotein, Type 4 Pilin"/>
    <property type="match status" value="1"/>
</dbReference>
<dbReference type="GO" id="GO:0015628">
    <property type="term" value="P:protein secretion by the type II secretion system"/>
    <property type="evidence" value="ECO:0007669"/>
    <property type="project" value="InterPro"/>
</dbReference>
<protein>
    <recommendedName>
        <fullName evidence="5">Pilus assembly protein PilE</fullName>
    </recommendedName>
</protein>
<dbReference type="PANTHER" id="PTHR30093">
    <property type="entry name" value="GENERAL SECRETION PATHWAY PROTEIN G"/>
    <property type="match status" value="1"/>
</dbReference>
<dbReference type="InterPro" id="IPR000983">
    <property type="entry name" value="Bac_GSPG_pilin"/>
</dbReference>
<organism evidence="3 4">
    <name type="scientific">Noviherbaspirillum denitrificans</name>
    <dbReference type="NCBI Taxonomy" id="1968433"/>
    <lineage>
        <taxon>Bacteria</taxon>
        <taxon>Pseudomonadati</taxon>
        <taxon>Pseudomonadota</taxon>
        <taxon>Betaproteobacteria</taxon>
        <taxon>Burkholderiales</taxon>
        <taxon>Oxalobacteraceae</taxon>
        <taxon>Noviherbaspirillum</taxon>
    </lineage>
</organism>
<dbReference type="Pfam" id="PF16732">
    <property type="entry name" value="ComP_DUS"/>
    <property type="match status" value="1"/>
</dbReference>
<dbReference type="PROSITE" id="PS00409">
    <property type="entry name" value="PROKAR_NTER_METHYL"/>
    <property type="match status" value="1"/>
</dbReference>
<evidence type="ECO:0000313" key="4">
    <source>
        <dbReference type="Proteomes" id="UP000197535"/>
    </source>
</evidence>
<dbReference type="PRINTS" id="PR00813">
    <property type="entry name" value="BCTERIALGSPG"/>
</dbReference>
<dbReference type="RefSeq" id="WP_088708592.1">
    <property type="nucleotide sequence ID" value="NZ_LSTO01000001.1"/>
</dbReference>
<dbReference type="SUPFAM" id="SSF54523">
    <property type="entry name" value="Pili subunits"/>
    <property type="match status" value="1"/>
</dbReference>
<dbReference type="AlphaFoldDB" id="A0A254TGG0"/>
<keyword evidence="4" id="KW-1185">Reference proteome</keyword>
<keyword evidence="2" id="KW-0472">Membrane</keyword>
<dbReference type="InterPro" id="IPR012902">
    <property type="entry name" value="N_methyl_site"/>
</dbReference>
<dbReference type="EMBL" id="LSTO01000001">
    <property type="protein sequence ID" value="OWW21746.1"/>
    <property type="molecule type" value="Genomic_DNA"/>
</dbReference>
<evidence type="ECO:0000313" key="3">
    <source>
        <dbReference type="EMBL" id="OWW21746.1"/>
    </source>
</evidence>
<dbReference type="NCBIfam" id="TIGR02532">
    <property type="entry name" value="IV_pilin_GFxxxE"/>
    <property type="match status" value="1"/>
</dbReference>
<keyword evidence="2" id="KW-1133">Transmembrane helix</keyword>
<reference evidence="3 4" key="1">
    <citation type="submission" date="2016-02" db="EMBL/GenBank/DDBJ databases">
        <authorList>
            <person name="Wen L."/>
            <person name="He K."/>
            <person name="Yang H."/>
        </authorList>
    </citation>
    <scope>NUCLEOTIDE SEQUENCE [LARGE SCALE GENOMIC DNA]</scope>
    <source>
        <strain evidence="3 4">TSA40</strain>
    </source>
</reference>
<evidence type="ECO:0000256" key="2">
    <source>
        <dbReference type="SAM" id="Phobius"/>
    </source>
</evidence>
<comment type="caution">
    <text evidence="3">The sequence shown here is derived from an EMBL/GenBank/DDBJ whole genome shotgun (WGS) entry which is preliminary data.</text>
</comment>
<evidence type="ECO:0000256" key="1">
    <source>
        <dbReference type="ARBA" id="ARBA00022481"/>
    </source>
</evidence>
<dbReference type="InterPro" id="IPR031982">
    <property type="entry name" value="PilE-like"/>
</dbReference>
<dbReference type="GO" id="GO:0015627">
    <property type="term" value="C:type II protein secretion system complex"/>
    <property type="evidence" value="ECO:0007669"/>
    <property type="project" value="InterPro"/>
</dbReference>
<dbReference type="Pfam" id="PF07963">
    <property type="entry name" value="N_methyl"/>
    <property type="match status" value="1"/>
</dbReference>
<dbReference type="Proteomes" id="UP000197535">
    <property type="component" value="Unassembled WGS sequence"/>
</dbReference>
<dbReference type="OrthoDB" id="8592370at2"/>
<dbReference type="InterPro" id="IPR045584">
    <property type="entry name" value="Pilin-like"/>
</dbReference>
<feature type="transmembrane region" description="Helical" evidence="2">
    <location>
        <begin position="12"/>
        <end position="36"/>
    </location>
</feature>
<accession>A0A254TGG0</accession>
<evidence type="ECO:0008006" key="5">
    <source>
        <dbReference type="Google" id="ProtNLM"/>
    </source>
</evidence>
<dbReference type="PANTHER" id="PTHR30093:SF47">
    <property type="entry name" value="TYPE IV PILUS NON-CORE MINOR PILIN PILE"/>
    <property type="match status" value="1"/>
</dbReference>
<keyword evidence="1" id="KW-0488">Methylation</keyword>
<name>A0A254TGG0_9BURK</name>
<gene>
    <name evidence="3" type="ORF">AYR66_21890</name>
</gene>
<sequence>MKNQFSGLQRLASTGFTLIELMVAVAIVAILAAVALPSYSNYVMRGRIPQATNNLATMRVKLEQYFQDNRTYIGACAAGTVAPLPTSDDFTYTCPTLTATTYTVQAAGTGKMSGFTYTIDQENTKTTTAVPAGWGTAPIACWVTKKGGVC</sequence>
<dbReference type="GO" id="GO:0043683">
    <property type="term" value="P:type IV pilus assembly"/>
    <property type="evidence" value="ECO:0007669"/>
    <property type="project" value="InterPro"/>
</dbReference>